<dbReference type="PRINTS" id="PR00081">
    <property type="entry name" value="GDHRDH"/>
</dbReference>
<comment type="similarity">
    <text evidence="1">Belongs to the short-chain dehydrogenases/reductases (SDR) family.</text>
</comment>
<dbReference type="AlphaFoldDB" id="A0A5C3QP80"/>
<keyword evidence="3" id="KW-0560">Oxidoreductase</keyword>
<dbReference type="InterPro" id="IPR036291">
    <property type="entry name" value="NAD(P)-bd_dom_sf"/>
</dbReference>
<dbReference type="OrthoDB" id="1393670at2759"/>
<dbReference type="PROSITE" id="PS00061">
    <property type="entry name" value="ADH_SHORT"/>
    <property type="match status" value="1"/>
</dbReference>
<dbReference type="InterPro" id="IPR020904">
    <property type="entry name" value="Sc_DH/Rdtase_CS"/>
</dbReference>
<dbReference type="InterPro" id="IPR002347">
    <property type="entry name" value="SDR_fam"/>
</dbReference>
<reference evidence="5 6" key="1">
    <citation type="journal article" date="2019" name="Nat. Ecol. Evol.">
        <title>Megaphylogeny resolves global patterns of mushroom evolution.</title>
        <authorList>
            <person name="Varga T."/>
            <person name="Krizsan K."/>
            <person name="Foldi C."/>
            <person name="Dima B."/>
            <person name="Sanchez-Garcia M."/>
            <person name="Sanchez-Ramirez S."/>
            <person name="Szollosi G.J."/>
            <person name="Szarkandi J.G."/>
            <person name="Papp V."/>
            <person name="Albert L."/>
            <person name="Andreopoulos W."/>
            <person name="Angelini C."/>
            <person name="Antonin V."/>
            <person name="Barry K.W."/>
            <person name="Bougher N.L."/>
            <person name="Buchanan P."/>
            <person name="Buyck B."/>
            <person name="Bense V."/>
            <person name="Catcheside P."/>
            <person name="Chovatia M."/>
            <person name="Cooper J."/>
            <person name="Damon W."/>
            <person name="Desjardin D."/>
            <person name="Finy P."/>
            <person name="Geml J."/>
            <person name="Haridas S."/>
            <person name="Hughes K."/>
            <person name="Justo A."/>
            <person name="Karasinski D."/>
            <person name="Kautmanova I."/>
            <person name="Kiss B."/>
            <person name="Kocsube S."/>
            <person name="Kotiranta H."/>
            <person name="LaButti K.M."/>
            <person name="Lechner B.E."/>
            <person name="Liimatainen K."/>
            <person name="Lipzen A."/>
            <person name="Lukacs Z."/>
            <person name="Mihaltcheva S."/>
            <person name="Morgado L.N."/>
            <person name="Niskanen T."/>
            <person name="Noordeloos M.E."/>
            <person name="Ohm R.A."/>
            <person name="Ortiz-Santana B."/>
            <person name="Ovrebo C."/>
            <person name="Racz N."/>
            <person name="Riley R."/>
            <person name="Savchenko A."/>
            <person name="Shiryaev A."/>
            <person name="Soop K."/>
            <person name="Spirin V."/>
            <person name="Szebenyi C."/>
            <person name="Tomsovsky M."/>
            <person name="Tulloss R.E."/>
            <person name="Uehling J."/>
            <person name="Grigoriev I.V."/>
            <person name="Vagvolgyi C."/>
            <person name="Papp T."/>
            <person name="Martin F.M."/>
            <person name="Miettinen O."/>
            <person name="Hibbett D.S."/>
            <person name="Nagy L.G."/>
        </authorList>
    </citation>
    <scope>NUCLEOTIDE SEQUENCE [LARGE SCALE GENOMIC DNA]</scope>
    <source>
        <strain evidence="5 6">CBS 309.79</strain>
    </source>
</reference>
<keyword evidence="6" id="KW-1185">Reference proteome</keyword>
<name>A0A5C3QP80_9AGAR</name>
<dbReference type="PANTHER" id="PTHR48107">
    <property type="entry name" value="NADPH-DEPENDENT ALDEHYDE REDUCTASE-LIKE PROTEIN, CHLOROPLASTIC-RELATED"/>
    <property type="match status" value="1"/>
</dbReference>
<dbReference type="SUPFAM" id="SSF51735">
    <property type="entry name" value="NAD(P)-binding Rossmann-fold domains"/>
    <property type="match status" value="1"/>
</dbReference>
<evidence type="ECO:0000256" key="3">
    <source>
        <dbReference type="ARBA" id="ARBA00023002"/>
    </source>
</evidence>
<protein>
    <submittedName>
        <fullName evidence="5">NAD(P)-binding protein</fullName>
    </submittedName>
</protein>
<evidence type="ECO:0000256" key="4">
    <source>
        <dbReference type="SAM" id="MobiDB-lite"/>
    </source>
</evidence>
<dbReference type="Pfam" id="PF00106">
    <property type="entry name" value="adh_short"/>
    <property type="match status" value="1"/>
</dbReference>
<dbReference type="GO" id="GO:0016614">
    <property type="term" value="F:oxidoreductase activity, acting on CH-OH group of donors"/>
    <property type="evidence" value="ECO:0007669"/>
    <property type="project" value="UniProtKB-ARBA"/>
</dbReference>
<dbReference type="EMBL" id="ML178822">
    <property type="protein sequence ID" value="TFL02341.1"/>
    <property type="molecule type" value="Genomic_DNA"/>
</dbReference>
<feature type="region of interest" description="Disordered" evidence="4">
    <location>
        <begin position="1"/>
        <end position="35"/>
    </location>
</feature>
<dbReference type="PANTHER" id="PTHR48107:SF26">
    <property type="entry name" value="OXIDOREDUCTASE, SHORT-CHAIN DEHYDROGENASE_REDUCTASE FAMILY (AFU_ORTHOLOGUE AFUA_4G05870)"/>
    <property type="match status" value="1"/>
</dbReference>
<keyword evidence="2" id="KW-0521">NADP</keyword>
<organism evidence="5 6">
    <name type="scientific">Pterulicium gracile</name>
    <dbReference type="NCBI Taxonomy" id="1884261"/>
    <lineage>
        <taxon>Eukaryota</taxon>
        <taxon>Fungi</taxon>
        <taxon>Dikarya</taxon>
        <taxon>Basidiomycota</taxon>
        <taxon>Agaricomycotina</taxon>
        <taxon>Agaricomycetes</taxon>
        <taxon>Agaricomycetidae</taxon>
        <taxon>Agaricales</taxon>
        <taxon>Pleurotineae</taxon>
        <taxon>Pterulaceae</taxon>
        <taxon>Pterulicium</taxon>
    </lineage>
</organism>
<evidence type="ECO:0000313" key="6">
    <source>
        <dbReference type="Proteomes" id="UP000305067"/>
    </source>
</evidence>
<evidence type="ECO:0000313" key="5">
    <source>
        <dbReference type="EMBL" id="TFL02341.1"/>
    </source>
</evidence>
<sequence length="276" mass="30054">MPALEQFKPGYQPPAHTQSNLPGEQKKLDPAPIDDITADGKPYKAAGKLEGMTALITGGDSGIGRATANLFGAHRVSLCTDLTIHGTEAEKEDLEAVEKYIHEKTGRKRKVVTYAADLRLEESSKALIAHHLEAHNGKPDALRRPHKAHFTSRQWLDTFDRNMHSFFFITREAIPHLEKSSWPSITFDASVNFAIGKAEMVDYTSTKGAIIAFMRAMSNQLVGDKGIRCNAESISADFGLGSPAVEIATCFVFLASADSSYLSGQIIHVNGGMVIN</sequence>
<proteinExistence type="inferred from homology"/>
<evidence type="ECO:0000256" key="1">
    <source>
        <dbReference type="ARBA" id="ARBA00006484"/>
    </source>
</evidence>
<dbReference type="STRING" id="1884261.A0A5C3QP80"/>
<dbReference type="Gene3D" id="3.40.50.720">
    <property type="entry name" value="NAD(P)-binding Rossmann-like Domain"/>
    <property type="match status" value="1"/>
</dbReference>
<evidence type="ECO:0000256" key="2">
    <source>
        <dbReference type="ARBA" id="ARBA00022857"/>
    </source>
</evidence>
<accession>A0A5C3QP80</accession>
<gene>
    <name evidence="5" type="ORF">BDV98DRAFT_612004</name>
</gene>
<dbReference type="Proteomes" id="UP000305067">
    <property type="component" value="Unassembled WGS sequence"/>
</dbReference>